<dbReference type="GO" id="GO:0008897">
    <property type="term" value="F:holo-[acyl-carrier-protein] synthase activity"/>
    <property type="evidence" value="ECO:0007669"/>
    <property type="project" value="InterPro"/>
</dbReference>
<proteinExistence type="predicted"/>
<dbReference type="KEGG" id="toy:FO059_10435"/>
<feature type="binding site" evidence="3">
    <location>
        <position position="107"/>
    </location>
    <ligand>
        <name>Mg(2+)</name>
        <dbReference type="ChEBI" id="CHEBI:18420"/>
    </ligand>
</feature>
<feature type="binding site" evidence="2">
    <location>
        <position position="164"/>
    </location>
    <ligand>
        <name>CoA</name>
        <dbReference type="ChEBI" id="CHEBI:57287"/>
    </ligand>
</feature>
<feature type="domain" description="4'-phosphopantetheinyl transferase" evidence="4">
    <location>
        <begin position="101"/>
        <end position="176"/>
    </location>
</feature>
<dbReference type="GO" id="GO:0009239">
    <property type="term" value="P:enterobactin biosynthetic process"/>
    <property type="evidence" value="ECO:0007669"/>
    <property type="project" value="InterPro"/>
</dbReference>
<dbReference type="InterPro" id="IPR041354">
    <property type="entry name" value="4PPT_N"/>
</dbReference>
<comment type="cofactor">
    <cofactor evidence="3">
        <name>Mg(2+)</name>
        <dbReference type="ChEBI" id="CHEBI:18420"/>
    </cofactor>
</comment>
<feature type="domain" description="4'-phosphopantetheinyl transferase N-terminal" evidence="5">
    <location>
        <begin position="27"/>
        <end position="93"/>
    </location>
</feature>
<dbReference type="RefSeq" id="WP_143908580.1">
    <property type="nucleotide sequence ID" value="NZ_CP041765.1"/>
</dbReference>
<reference evidence="6 7" key="1">
    <citation type="submission" date="2019-07" db="EMBL/GenBank/DDBJ databases">
        <title>Tomitella cavernea sp. nov., an actinomycete isolated from soil.</title>
        <authorList>
            <person name="Cheng J."/>
        </authorList>
    </citation>
    <scope>NUCLEOTIDE SEQUENCE [LARGE SCALE GENOMIC DNA]</scope>
    <source>
        <strain evidence="6 7">HY188</strain>
    </source>
</reference>
<evidence type="ECO:0000259" key="4">
    <source>
        <dbReference type="Pfam" id="PF01648"/>
    </source>
</evidence>
<dbReference type="EMBL" id="CP041765">
    <property type="protein sequence ID" value="QDQ97664.1"/>
    <property type="molecule type" value="Genomic_DNA"/>
</dbReference>
<feature type="binding site" evidence="2">
    <location>
        <position position="105"/>
    </location>
    <ligand>
        <name>CoA</name>
        <dbReference type="ChEBI" id="CHEBI:57287"/>
    </ligand>
</feature>
<protein>
    <submittedName>
        <fullName evidence="6">4'-phosphopantetheinyl transferase superfamily protein</fullName>
    </submittedName>
</protein>
<reference evidence="6 7" key="2">
    <citation type="submission" date="2019-07" db="EMBL/GenBank/DDBJ databases">
        <authorList>
            <person name="Huang Y."/>
        </authorList>
    </citation>
    <scope>NUCLEOTIDE SEQUENCE [LARGE SCALE GENOMIC DNA]</scope>
    <source>
        <strain evidence="6 7">HY188</strain>
    </source>
</reference>
<evidence type="ECO:0000256" key="3">
    <source>
        <dbReference type="PIRSR" id="PIRSR603542-2"/>
    </source>
</evidence>
<dbReference type="SUPFAM" id="SSF56214">
    <property type="entry name" value="4'-phosphopantetheinyl transferase"/>
    <property type="match status" value="1"/>
</dbReference>
<evidence type="ECO:0000313" key="6">
    <source>
        <dbReference type="EMBL" id="QDQ97664.1"/>
    </source>
</evidence>
<dbReference type="PANTHER" id="PTHR38096:SF1">
    <property type="entry name" value="ENTEROBACTIN SYNTHASE COMPONENT D"/>
    <property type="match status" value="1"/>
</dbReference>
<feature type="binding site" evidence="2">
    <location>
        <position position="150"/>
    </location>
    <ligand>
        <name>CoA</name>
        <dbReference type="ChEBI" id="CHEBI:57287"/>
    </ligand>
</feature>
<evidence type="ECO:0000256" key="1">
    <source>
        <dbReference type="ARBA" id="ARBA00022679"/>
    </source>
</evidence>
<feature type="binding site" evidence="2">
    <location>
        <begin position="83"/>
        <end position="84"/>
    </location>
    <ligand>
        <name>CoA</name>
        <dbReference type="ChEBI" id="CHEBI:57287"/>
    </ligand>
</feature>
<evidence type="ECO:0000259" key="5">
    <source>
        <dbReference type="Pfam" id="PF17837"/>
    </source>
</evidence>
<dbReference type="AlphaFoldDB" id="A0A516X3M7"/>
<organism evidence="6 7">
    <name type="scientific">Tomitella fengzijianii</name>
    <dbReference type="NCBI Taxonomy" id="2597660"/>
    <lineage>
        <taxon>Bacteria</taxon>
        <taxon>Bacillati</taxon>
        <taxon>Actinomycetota</taxon>
        <taxon>Actinomycetes</taxon>
        <taxon>Mycobacteriales</taxon>
        <taxon>Tomitella</taxon>
    </lineage>
</organism>
<dbReference type="GO" id="GO:0009366">
    <property type="term" value="C:enterobactin synthetase complex"/>
    <property type="evidence" value="ECO:0007669"/>
    <property type="project" value="InterPro"/>
</dbReference>
<dbReference type="Pfam" id="PF01648">
    <property type="entry name" value="ACPS"/>
    <property type="match status" value="1"/>
</dbReference>
<feature type="binding site" evidence="3">
    <location>
        <position position="105"/>
    </location>
    <ligand>
        <name>Mg(2+)</name>
        <dbReference type="ChEBI" id="CHEBI:18420"/>
    </ligand>
</feature>
<feature type="binding site" evidence="2">
    <location>
        <position position="47"/>
    </location>
    <ligand>
        <name>CoA</name>
        <dbReference type="ChEBI" id="CHEBI:57287"/>
    </ligand>
</feature>
<dbReference type="Proteomes" id="UP000317344">
    <property type="component" value="Chromosome"/>
</dbReference>
<feature type="binding site" evidence="3">
    <location>
        <position position="106"/>
    </location>
    <ligand>
        <name>Mg(2+)</name>
        <dbReference type="ChEBI" id="CHEBI:18420"/>
    </ligand>
</feature>
<dbReference type="Pfam" id="PF17837">
    <property type="entry name" value="4PPT_N"/>
    <property type="match status" value="1"/>
</dbReference>
<gene>
    <name evidence="6" type="ORF">FO059_10435</name>
</gene>
<dbReference type="GO" id="GO:0000287">
    <property type="term" value="F:magnesium ion binding"/>
    <property type="evidence" value="ECO:0007669"/>
    <property type="project" value="InterPro"/>
</dbReference>
<feature type="binding site" evidence="2">
    <location>
        <position position="154"/>
    </location>
    <ligand>
        <name>CoA</name>
        <dbReference type="ChEBI" id="CHEBI:57287"/>
    </ligand>
</feature>
<dbReference type="InterPro" id="IPR037143">
    <property type="entry name" value="4-PPantetheinyl_Trfase_dom_sf"/>
</dbReference>
<dbReference type="Gene3D" id="3.90.470.20">
    <property type="entry name" value="4'-phosphopantetheinyl transferase domain"/>
    <property type="match status" value="1"/>
</dbReference>
<dbReference type="GO" id="GO:0005886">
    <property type="term" value="C:plasma membrane"/>
    <property type="evidence" value="ECO:0007669"/>
    <property type="project" value="TreeGrafter"/>
</dbReference>
<dbReference type="PANTHER" id="PTHR38096">
    <property type="entry name" value="ENTEROBACTIN SYNTHASE COMPONENT D"/>
    <property type="match status" value="1"/>
</dbReference>
<dbReference type="OrthoDB" id="8210607at2"/>
<dbReference type="InterPro" id="IPR003542">
    <property type="entry name" value="Enbac_synth_compD-like"/>
</dbReference>
<keyword evidence="3" id="KW-0479">Metal-binding</keyword>
<dbReference type="PRINTS" id="PR01399">
    <property type="entry name" value="ENTSNTHTASED"/>
</dbReference>
<sequence length="230" mass="24406">MIEAILPGGVEAAELFTDPPGITLFPEEQQQISRAVERRRAEYASVRHCARTAMGRLGVEPVALPKGDKGAPRWPRGIVGSMTHTAGYRAAAVGFALGVRSVGIDAEQNGPLPDGVLASVSLAAERDRIARDGAAVPQVRLDRLLFSAKEATYKAWYPLTRRWLGFEDADITVTADAPADGAGGDDGAVTGTFRSRILVPGHTVDGSRLETLDGRWIAAHGLVVTAIVVM</sequence>
<keyword evidence="1 6" id="KW-0808">Transferase</keyword>
<evidence type="ECO:0000256" key="2">
    <source>
        <dbReference type="PIRSR" id="PIRSR603542-1"/>
    </source>
</evidence>
<feature type="binding site" evidence="2">
    <location>
        <position position="39"/>
    </location>
    <ligand>
        <name>CoA</name>
        <dbReference type="ChEBI" id="CHEBI:57287"/>
    </ligand>
</feature>
<dbReference type="InterPro" id="IPR008278">
    <property type="entry name" value="4-PPantetheinyl_Trfase_dom"/>
</dbReference>
<keyword evidence="3" id="KW-0460">Magnesium</keyword>
<accession>A0A516X3M7</accession>
<evidence type="ECO:0000313" key="7">
    <source>
        <dbReference type="Proteomes" id="UP000317344"/>
    </source>
</evidence>
<keyword evidence="7" id="KW-1185">Reference proteome</keyword>
<name>A0A516X3M7_9ACTN</name>